<organism evidence="7 8">
    <name type="scientific">Lupinus luteus</name>
    <name type="common">European yellow lupine</name>
    <dbReference type="NCBI Taxonomy" id="3873"/>
    <lineage>
        <taxon>Eukaryota</taxon>
        <taxon>Viridiplantae</taxon>
        <taxon>Streptophyta</taxon>
        <taxon>Embryophyta</taxon>
        <taxon>Tracheophyta</taxon>
        <taxon>Spermatophyta</taxon>
        <taxon>Magnoliopsida</taxon>
        <taxon>eudicotyledons</taxon>
        <taxon>Gunneridae</taxon>
        <taxon>Pentapetalae</taxon>
        <taxon>rosids</taxon>
        <taxon>fabids</taxon>
        <taxon>Fabales</taxon>
        <taxon>Fabaceae</taxon>
        <taxon>Papilionoideae</taxon>
        <taxon>50 kb inversion clade</taxon>
        <taxon>genistoids sensu lato</taxon>
        <taxon>core genistoids</taxon>
        <taxon>Genisteae</taxon>
        <taxon>Lupinus</taxon>
    </lineage>
</organism>
<dbReference type="GO" id="GO:0003677">
    <property type="term" value="F:DNA binding"/>
    <property type="evidence" value="ECO:0007669"/>
    <property type="project" value="UniProtKB-KW"/>
</dbReference>
<evidence type="ECO:0000259" key="6">
    <source>
        <dbReference type="PROSITE" id="PS51032"/>
    </source>
</evidence>
<dbReference type="InterPro" id="IPR036955">
    <property type="entry name" value="AP2/ERF_dom_sf"/>
</dbReference>
<keyword evidence="5" id="KW-0539">Nucleus</keyword>
<evidence type="ECO:0000256" key="4">
    <source>
        <dbReference type="ARBA" id="ARBA00023163"/>
    </source>
</evidence>
<keyword evidence="4" id="KW-0804">Transcription</keyword>
<dbReference type="GO" id="GO:0005634">
    <property type="term" value="C:nucleus"/>
    <property type="evidence" value="ECO:0007669"/>
    <property type="project" value="UniProtKB-SubCell"/>
</dbReference>
<dbReference type="CDD" id="cd00018">
    <property type="entry name" value="AP2"/>
    <property type="match status" value="1"/>
</dbReference>
<dbReference type="SUPFAM" id="SSF54171">
    <property type="entry name" value="DNA-binding domain"/>
    <property type="match status" value="1"/>
</dbReference>
<dbReference type="PANTHER" id="PTHR32467">
    <property type="entry name" value="AP2-LIKE ETHYLENE-RESPONSIVE TRANSCRIPTION FACTOR"/>
    <property type="match status" value="1"/>
</dbReference>
<gene>
    <name evidence="7" type="ORF">LLUT_LOCUS11106</name>
</gene>
<evidence type="ECO:0000256" key="5">
    <source>
        <dbReference type="ARBA" id="ARBA00023242"/>
    </source>
</evidence>
<name>A0AAV1WMK6_LUPLU</name>
<evidence type="ECO:0000313" key="8">
    <source>
        <dbReference type="Proteomes" id="UP001497480"/>
    </source>
</evidence>
<evidence type="ECO:0000256" key="1">
    <source>
        <dbReference type="ARBA" id="ARBA00004123"/>
    </source>
</evidence>
<protein>
    <recommendedName>
        <fullName evidence="6">AP2/ERF domain-containing protein</fullName>
    </recommendedName>
</protein>
<sequence length="629" mass="69190">MMSVSKHLCGITPPSQRERQVGCYGNEIYEMQTMNKNDFIIKVRWKVKGNNTGSHTPYRGVYRIQDSRSWGAWLSQEDNDFPKIFLGTYYTAEDAARAHDVAQIKFKGMDAIINFELSSYDIKSILYSNAKTPTAKKVPTYNDILMNKVSSEALSSPSNTFFESHPLKLTLSNTSMSTFCGSNPNPSGFKLGGRTGLSQARASGTNAINGSNTSFGMLFPSQGSQGSQTQTMKLNPTMYQYIMKKRSYNEASSSSSFPNEQPLNKQMRMFSNNFFSFQSNPSISGAMYPNQGTNVEQPLTENYSSSTLDGSQNHNLMQNSSYNLGGLTGTGSMVGTNDNSIVDNGAMIPNQGANVELPLTQNNPNDLGLGIGQDFQSPTQIQNNQLDDIINSEFYQYILNNNQALLQTPNLSFSECNLPELPSDFEIQLPPLVGTGLQGIDAEATATQEQYDAGIFLNNQSFPQSPGVNLVHHDGNQNLDLQNDLTSNFPSENSPTSSFSTSFLNLHSEINTASTSLNQVLEYLENTPDLCPDPNTSNESFQNLISETNTSSHGNMTMTKKQDGLGTTQCVSNFDDLFHDPISETNTGSQIPTPGSQNDLNISDYLSDCYAVEEEADWIHHFGSDFGQQ</sequence>
<dbReference type="InterPro" id="IPR016177">
    <property type="entry name" value="DNA-bd_dom_sf"/>
</dbReference>
<dbReference type="InterPro" id="IPR001471">
    <property type="entry name" value="AP2/ERF_dom"/>
</dbReference>
<dbReference type="AlphaFoldDB" id="A0AAV1WMK6"/>
<evidence type="ECO:0000256" key="3">
    <source>
        <dbReference type="ARBA" id="ARBA00023125"/>
    </source>
</evidence>
<keyword evidence="3" id="KW-0238">DNA-binding</keyword>
<dbReference type="SMART" id="SM00380">
    <property type="entry name" value="AP2"/>
    <property type="match status" value="1"/>
</dbReference>
<keyword evidence="2" id="KW-0805">Transcription regulation</keyword>
<proteinExistence type="predicted"/>
<dbReference type="PANTHER" id="PTHR32467:SF81">
    <property type="entry name" value="OS06G0145700 PROTEIN"/>
    <property type="match status" value="1"/>
</dbReference>
<comment type="caution">
    <text evidence="7">The sequence shown here is derived from an EMBL/GenBank/DDBJ whole genome shotgun (WGS) entry which is preliminary data.</text>
</comment>
<feature type="domain" description="AP2/ERF" evidence="6">
    <location>
        <begin position="57"/>
        <end position="116"/>
    </location>
</feature>
<keyword evidence="8" id="KW-1185">Reference proteome</keyword>
<dbReference type="Gene3D" id="3.30.730.10">
    <property type="entry name" value="AP2/ERF domain"/>
    <property type="match status" value="1"/>
</dbReference>
<evidence type="ECO:0000313" key="7">
    <source>
        <dbReference type="EMBL" id="CAL0310046.1"/>
    </source>
</evidence>
<dbReference type="GO" id="GO:0003700">
    <property type="term" value="F:DNA-binding transcription factor activity"/>
    <property type="evidence" value="ECO:0007669"/>
    <property type="project" value="InterPro"/>
</dbReference>
<comment type="subcellular location">
    <subcellularLocation>
        <location evidence="1">Nucleus</location>
    </subcellularLocation>
</comment>
<reference evidence="7 8" key="1">
    <citation type="submission" date="2024-03" db="EMBL/GenBank/DDBJ databases">
        <authorList>
            <person name="Martinez-Hernandez J."/>
        </authorList>
    </citation>
    <scope>NUCLEOTIDE SEQUENCE [LARGE SCALE GENOMIC DNA]</scope>
</reference>
<evidence type="ECO:0000256" key="2">
    <source>
        <dbReference type="ARBA" id="ARBA00023015"/>
    </source>
</evidence>
<dbReference type="PROSITE" id="PS51032">
    <property type="entry name" value="AP2_ERF"/>
    <property type="match status" value="1"/>
</dbReference>
<accession>A0AAV1WMK6</accession>
<dbReference type="Proteomes" id="UP001497480">
    <property type="component" value="Unassembled WGS sequence"/>
</dbReference>
<dbReference type="EMBL" id="CAXHTB010000007">
    <property type="protein sequence ID" value="CAL0310046.1"/>
    <property type="molecule type" value="Genomic_DNA"/>
</dbReference>